<evidence type="ECO:0000256" key="1">
    <source>
        <dbReference type="SAM" id="MobiDB-lite"/>
    </source>
</evidence>
<dbReference type="EMBL" id="BARV01035512">
    <property type="protein sequence ID" value="GAI57577.1"/>
    <property type="molecule type" value="Genomic_DNA"/>
</dbReference>
<dbReference type="GO" id="GO:0006094">
    <property type="term" value="P:gluconeogenesis"/>
    <property type="evidence" value="ECO:0007669"/>
    <property type="project" value="InterPro"/>
</dbReference>
<reference evidence="3" key="1">
    <citation type="journal article" date="2014" name="Front. Microbiol.">
        <title>High frequency of phylogenetically diverse reductive dehalogenase-homologous genes in deep subseafloor sedimentary metagenomes.</title>
        <authorList>
            <person name="Kawai M."/>
            <person name="Futagami T."/>
            <person name="Toyoda A."/>
            <person name="Takaki Y."/>
            <person name="Nishi S."/>
            <person name="Hori S."/>
            <person name="Arai W."/>
            <person name="Tsubouchi T."/>
            <person name="Morono Y."/>
            <person name="Uchiyama I."/>
            <person name="Ito T."/>
            <person name="Fujiyama A."/>
            <person name="Inagaki F."/>
            <person name="Takami H."/>
        </authorList>
    </citation>
    <scope>NUCLEOTIDE SEQUENCE</scope>
    <source>
        <strain evidence="3">Expedition CK06-06</strain>
    </source>
</reference>
<feature type="domain" description="Phosphoenolpyruvate carboxykinase C-terminal P-loop" evidence="2">
    <location>
        <begin position="1"/>
        <end position="102"/>
    </location>
</feature>
<dbReference type="InterPro" id="IPR035077">
    <property type="entry name" value="PEP_carboxykinase_GTP_C"/>
</dbReference>
<dbReference type="Pfam" id="PF00821">
    <property type="entry name" value="PEPCK_GTP"/>
    <property type="match status" value="1"/>
</dbReference>
<dbReference type="PANTHER" id="PTHR11561:SF0">
    <property type="entry name" value="PHOSPHOENOLPYRUVATE CARBOXYKINASE [GTP]-RELATED"/>
    <property type="match status" value="1"/>
</dbReference>
<dbReference type="Gene3D" id="2.170.8.10">
    <property type="entry name" value="Phosphoenolpyruvate Carboxykinase, domain 2"/>
    <property type="match status" value="1"/>
</dbReference>
<dbReference type="GO" id="GO:0005829">
    <property type="term" value="C:cytosol"/>
    <property type="evidence" value="ECO:0007669"/>
    <property type="project" value="TreeGrafter"/>
</dbReference>
<evidence type="ECO:0000259" key="2">
    <source>
        <dbReference type="Pfam" id="PF00821"/>
    </source>
</evidence>
<gene>
    <name evidence="3" type="ORF">S06H3_55403</name>
</gene>
<accession>X1PMU5</accession>
<protein>
    <recommendedName>
        <fullName evidence="2">Phosphoenolpyruvate carboxykinase C-terminal P-loop domain-containing protein</fullName>
    </recommendedName>
</protein>
<dbReference type="GO" id="GO:0030145">
    <property type="term" value="F:manganese ion binding"/>
    <property type="evidence" value="ECO:0007669"/>
    <property type="project" value="TreeGrafter"/>
</dbReference>
<organism evidence="3">
    <name type="scientific">marine sediment metagenome</name>
    <dbReference type="NCBI Taxonomy" id="412755"/>
    <lineage>
        <taxon>unclassified sequences</taxon>
        <taxon>metagenomes</taxon>
        <taxon>ecological metagenomes</taxon>
    </lineage>
</organism>
<dbReference type="PANTHER" id="PTHR11561">
    <property type="entry name" value="PHOSPHOENOLPYRUVATE CARBOXYKINASE"/>
    <property type="match status" value="1"/>
</dbReference>
<name>X1PMU5_9ZZZZ</name>
<feature type="region of interest" description="Disordered" evidence="1">
    <location>
        <begin position="76"/>
        <end position="102"/>
    </location>
</feature>
<dbReference type="SUPFAM" id="SSF53795">
    <property type="entry name" value="PEP carboxykinase-like"/>
    <property type="match status" value="1"/>
</dbReference>
<dbReference type="GO" id="GO:0005525">
    <property type="term" value="F:GTP binding"/>
    <property type="evidence" value="ECO:0007669"/>
    <property type="project" value="InterPro"/>
</dbReference>
<sequence>MGDDIAYLRKKNGKMRAVNVEKGIFGILQGVNSKDDPILWKTLHNPGEIIFSNVLVTEEKSVYWIGKDGEIPKKGFNYSGEWTPGKKDDQGNEIPPSHRNAR</sequence>
<dbReference type="GO" id="GO:0046327">
    <property type="term" value="P:glycerol biosynthetic process from pyruvate"/>
    <property type="evidence" value="ECO:0007669"/>
    <property type="project" value="TreeGrafter"/>
</dbReference>
<dbReference type="GO" id="GO:0033993">
    <property type="term" value="P:response to lipid"/>
    <property type="evidence" value="ECO:0007669"/>
    <property type="project" value="TreeGrafter"/>
</dbReference>
<dbReference type="GO" id="GO:0071333">
    <property type="term" value="P:cellular response to glucose stimulus"/>
    <property type="evidence" value="ECO:0007669"/>
    <property type="project" value="TreeGrafter"/>
</dbReference>
<dbReference type="GO" id="GO:0006107">
    <property type="term" value="P:oxaloacetate metabolic process"/>
    <property type="evidence" value="ECO:0007669"/>
    <property type="project" value="TreeGrafter"/>
</dbReference>
<proteinExistence type="predicted"/>
<comment type="caution">
    <text evidence="3">The sequence shown here is derived from an EMBL/GenBank/DDBJ whole genome shotgun (WGS) entry which is preliminary data.</text>
</comment>
<evidence type="ECO:0000313" key="3">
    <source>
        <dbReference type="EMBL" id="GAI57577.1"/>
    </source>
</evidence>
<dbReference type="AlphaFoldDB" id="X1PMU5"/>
<dbReference type="GO" id="GO:0019543">
    <property type="term" value="P:propionate catabolic process"/>
    <property type="evidence" value="ECO:0007669"/>
    <property type="project" value="TreeGrafter"/>
</dbReference>
<feature type="non-terminal residue" evidence="3">
    <location>
        <position position="102"/>
    </location>
</feature>
<dbReference type="InterPro" id="IPR008209">
    <property type="entry name" value="PEP_carboxykinase_GTP"/>
</dbReference>
<dbReference type="GO" id="GO:0004613">
    <property type="term" value="F:phosphoenolpyruvate carboxykinase (GTP) activity"/>
    <property type="evidence" value="ECO:0007669"/>
    <property type="project" value="TreeGrafter"/>
</dbReference>
<dbReference type="GO" id="GO:0042594">
    <property type="term" value="P:response to starvation"/>
    <property type="evidence" value="ECO:0007669"/>
    <property type="project" value="TreeGrafter"/>
</dbReference>